<dbReference type="PRINTS" id="PR01438">
    <property type="entry name" value="UNVRSLSTRESS"/>
</dbReference>
<feature type="domain" description="UspA" evidence="2">
    <location>
        <begin position="170"/>
        <end position="308"/>
    </location>
</feature>
<dbReference type="InterPro" id="IPR014729">
    <property type="entry name" value="Rossmann-like_a/b/a_fold"/>
</dbReference>
<evidence type="ECO:0000256" key="1">
    <source>
        <dbReference type="ARBA" id="ARBA00008791"/>
    </source>
</evidence>
<proteinExistence type="inferred from homology"/>
<dbReference type="EMBL" id="JBBDHD010000008">
    <property type="protein sequence ID" value="MFH7594436.1"/>
    <property type="molecule type" value="Genomic_DNA"/>
</dbReference>
<reference evidence="3 4" key="1">
    <citation type="submission" date="2024-03" db="EMBL/GenBank/DDBJ databases">
        <title>Whole genome sequencing of Streptomyces racemochromogenes, to identify antimicrobial biosynthetic gene clusters.</title>
        <authorList>
            <person name="Suryawanshi P."/>
            <person name="Krishnaraj P.U."/>
            <person name="Arun Y.P."/>
            <person name="Suryawanshi M.P."/>
            <person name="Rakshit O."/>
        </authorList>
    </citation>
    <scope>NUCLEOTIDE SEQUENCE [LARGE SCALE GENOMIC DNA]</scope>
    <source>
        <strain evidence="3 4">AUDT626</strain>
    </source>
</reference>
<sequence>MEVPPRARSEPGGIGRCWEVAAMELSLTVGFDGSEPGFRALDWAVDEAAVHGLTLRVVHASRWERYELSAGPLQRRAGEQAGRDAVGAAVRRAEERNPRAVVETEVLAEDPAQALVRASRTSWALVTGARGLGGFPGLLLGSVGLEVAARALCPVIVVRGDASGSGAGARRILLGVSDSPGSAEAVRFALREAAARGCPLEGVRAWRCPAHETTPHPALADGVCLYHQARADTLLDEALTAPLRHCPSVHPIRTLVEGPAHRVLVDRTSGADLVVIGAHRRPHRPGPQLGRVAQALLHHSRCPVAVVPRVEDGARG</sequence>
<dbReference type="PANTHER" id="PTHR46553:SF3">
    <property type="entry name" value="ADENINE NUCLEOTIDE ALPHA HYDROLASES-LIKE SUPERFAMILY PROTEIN"/>
    <property type="match status" value="1"/>
</dbReference>
<evidence type="ECO:0000259" key="2">
    <source>
        <dbReference type="Pfam" id="PF00582"/>
    </source>
</evidence>
<accession>A0ABW7P8N0</accession>
<organism evidence="3 4">
    <name type="scientific">Streptomyces racemochromogenes</name>
    <dbReference type="NCBI Taxonomy" id="67353"/>
    <lineage>
        <taxon>Bacteria</taxon>
        <taxon>Bacillati</taxon>
        <taxon>Actinomycetota</taxon>
        <taxon>Actinomycetes</taxon>
        <taxon>Kitasatosporales</taxon>
        <taxon>Streptomycetaceae</taxon>
        <taxon>Streptomyces</taxon>
    </lineage>
</organism>
<dbReference type="PANTHER" id="PTHR46553">
    <property type="entry name" value="ADENINE NUCLEOTIDE ALPHA HYDROLASES-LIKE SUPERFAMILY PROTEIN"/>
    <property type="match status" value="1"/>
</dbReference>
<dbReference type="RefSeq" id="WP_395508373.1">
    <property type="nucleotide sequence ID" value="NZ_JBBDHD010000008.1"/>
</dbReference>
<keyword evidence="4" id="KW-1185">Reference proteome</keyword>
<dbReference type="SUPFAM" id="SSF52402">
    <property type="entry name" value="Adenine nucleotide alpha hydrolases-like"/>
    <property type="match status" value="2"/>
</dbReference>
<dbReference type="Gene3D" id="3.40.50.620">
    <property type="entry name" value="HUPs"/>
    <property type="match status" value="2"/>
</dbReference>
<comment type="caution">
    <text evidence="3">The sequence shown here is derived from an EMBL/GenBank/DDBJ whole genome shotgun (WGS) entry which is preliminary data.</text>
</comment>
<evidence type="ECO:0000313" key="3">
    <source>
        <dbReference type="EMBL" id="MFH7594436.1"/>
    </source>
</evidence>
<protein>
    <submittedName>
        <fullName evidence="3">Universal stress protein</fullName>
    </submittedName>
</protein>
<gene>
    <name evidence="3" type="ORF">WDV06_04935</name>
</gene>
<name>A0ABW7P8N0_9ACTN</name>
<comment type="similarity">
    <text evidence="1">Belongs to the universal stress protein A family.</text>
</comment>
<dbReference type="InterPro" id="IPR006016">
    <property type="entry name" value="UspA"/>
</dbReference>
<evidence type="ECO:0000313" key="4">
    <source>
        <dbReference type="Proteomes" id="UP001610631"/>
    </source>
</evidence>
<dbReference type="Pfam" id="PF00582">
    <property type="entry name" value="Usp"/>
    <property type="match status" value="2"/>
</dbReference>
<feature type="domain" description="UspA" evidence="2">
    <location>
        <begin position="28"/>
        <end position="159"/>
    </location>
</feature>
<dbReference type="InterPro" id="IPR006015">
    <property type="entry name" value="Universal_stress_UspA"/>
</dbReference>
<dbReference type="Proteomes" id="UP001610631">
    <property type="component" value="Unassembled WGS sequence"/>
</dbReference>